<dbReference type="RefSeq" id="WP_062834986.1">
    <property type="nucleotide sequence ID" value="NZ_BCNV01000001.1"/>
</dbReference>
<evidence type="ECO:0000313" key="4">
    <source>
        <dbReference type="Proteomes" id="UP000069697"/>
    </source>
</evidence>
<gene>
    <name evidence="3" type="ORF">PAHA3_2513</name>
</gene>
<feature type="region of interest" description="Disordered" evidence="1">
    <location>
        <begin position="294"/>
        <end position="313"/>
    </location>
</feature>
<reference evidence="3 4" key="1">
    <citation type="journal article" date="2016" name="Genome Announc.">
        <title>Draft Genome Sequence of Paenibacillus amylolyticus Heshi-A3, Isolated from Fermented Rice Bran in a Japanese Fermented Seafood Dish.</title>
        <authorList>
            <person name="Akuzawa S."/>
            <person name="Nagaoka J."/>
            <person name="Kanekatsu M."/>
            <person name="Kubota E."/>
            <person name="Ohtake R."/>
            <person name="Suzuki T."/>
            <person name="Kanesaki Y."/>
        </authorList>
    </citation>
    <scope>NUCLEOTIDE SEQUENCE [LARGE SCALE GENOMIC DNA]</scope>
    <source>
        <strain evidence="3 4">Heshi-A3</strain>
    </source>
</reference>
<feature type="compositionally biased region" description="Low complexity" evidence="1">
    <location>
        <begin position="142"/>
        <end position="159"/>
    </location>
</feature>
<organism evidence="3 4">
    <name type="scientific">Paenibacillus amylolyticus</name>
    <dbReference type="NCBI Taxonomy" id="1451"/>
    <lineage>
        <taxon>Bacteria</taxon>
        <taxon>Bacillati</taxon>
        <taxon>Bacillota</taxon>
        <taxon>Bacilli</taxon>
        <taxon>Bacillales</taxon>
        <taxon>Paenibacillaceae</taxon>
        <taxon>Paenibacillus</taxon>
    </lineage>
</organism>
<feature type="compositionally biased region" description="Polar residues" evidence="1">
    <location>
        <begin position="294"/>
        <end position="306"/>
    </location>
</feature>
<accession>A0A100VMG5</accession>
<evidence type="ECO:0000256" key="1">
    <source>
        <dbReference type="SAM" id="MobiDB-lite"/>
    </source>
</evidence>
<dbReference type="EMBL" id="BCNV01000001">
    <property type="protein sequence ID" value="GAS82439.1"/>
    <property type="molecule type" value="Genomic_DNA"/>
</dbReference>
<proteinExistence type="predicted"/>
<dbReference type="InterPro" id="IPR053162">
    <property type="entry name" value="DnaD"/>
</dbReference>
<protein>
    <recommendedName>
        <fullName evidence="2">Phage replisome organiser N-terminal domain-containing protein</fullName>
    </recommendedName>
</protein>
<name>A0A100VMG5_PAEAM</name>
<dbReference type="Pfam" id="PF09681">
    <property type="entry name" value="Phage_rep_org_N"/>
    <property type="match status" value="1"/>
</dbReference>
<feature type="domain" description="Phage replisome organiser N-terminal" evidence="2">
    <location>
        <begin position="6"/>
        <end position="126"/>
    </location>
</feature>
<sequence>MAEIKWIKLSTGMFSDTKIELIEDMPEADTIIVIWLKLLTMTGKANMGGYIMLTENIPYTEEMLLSAIKRPLPVIKMALSIFERFGMLEVSEHGAYFLPNWEKHQNIDGMDKVRAQTNDRVRKFREKQKLLYPGQKTNPDCNVTGNATGNVTVTPGNGTELELDLEQEKDSSCCLSPEADNDSKDEGIPSSRQGTVPATPETDADSGQDEISSTELDYRNAVASKYLQRRGKGMDISPADEVSISELIRDKVPLQTALDGVDKAFDNFKPKHSRDEIRSVNYCSTVIQALHASNTENSNQSDTQRAAEQVPPENVVPEVLGEQYTENDLQKMIAELRAKQGM</sequence>
<feature type="region of interest" description="Disordered" evidence="1">
    <location>
        <begin position="133"/>
        <end position="216"/>
    </location>
</feature>
<dbReference type="InterPro" id="IPR010056">
    <property type="entry name" value="Phage_rep_org__N"/>
</dbReference>
<comment type="caution">
    <text evidence="3">The sequence shown here is derived from an EMBL/GenBank/DDBJ whole genome shotgun (WGS) entry which is preliminary data.</text>
</comment>
<dbReference type="AlphaFoldDB" id="A0A100VMG5"/>
<dbReference type="Proteomes" id="UP000069697">
    <property type="component" value="Unassembled WGS sequence"/>
</dbReference>
<dbReference type="PANTHER" id="PTHR37293:SF7">
    <property type="entry name" value="HYPOTHETICAL PHAGE PROTEIN"/>
    <property type="match status" value="1"/>
</dbReference>
<evidence type="ECO:0000259" key="2">
    <source>
        <dbReference type="Pfam" id="PF09681"/>
    </source>
</evidence>
<dbReference type="NCBIfam" id="TIGR01714">
    <property type="entry name" value="phage_rep_org_N"/>
    <property type="match status" value="1"/>
</dbReference>
<reference evidence="4" key="2">
    <citation type="submission" date="2016-01" db="EMBL/GenBank/DDBJ databases">
        <title>Draft Genome Sequence of Paenibacillus amylolyticus Heshi-A3 that Was Isolated from Fermented Rice Bran with Aging Salted Mackerel, Which Was Named Heshiko as Traditional Fermented Seafood in Japan.</title>
        <authorList>
            <person name="Akuzawa S."/>
            <person name="Nakagawa J."/>
            <person name="Kanekatsu T."/>
            <person name="Kubota E."/>
            <person name="Ohtake R."/>
            <person name="Suzuki T."/>
            <person name="Kanesaki Y."/>
        </authorList>
    </citation>
    <scope>NUCLEOTIDE SEQUENCE [LARGE SCALE GENOMIC DNA]</scope>
    <source>
        <strain evidence="4">Heshi-A3</strain>
    </source>
</reference>
<dbReference type="PANTHER" id="PTHR37293">
    <property type="entry name" value="PHAGE REPLICATION PROTEIN-RELATED"/>
    <property type="match status" value="1"/>
</dbReference>
<evidence type="ECO:0000313" key="3">
    <source>
        <dbReference type="EMBL" id="GAS82439.1"/>
    </source>
</evidence>